<reference evidence="7" key="1">
    <citation type="submission" date="2022-03" db="EMBL/GenBank/DDBJ databases">
        <authorList>
            <person name="Leyn A S."/>
        </authorList>
    </citation>
    <scope>NUCLEOTIDE SEQUENCE</scope>
    <source>
        <strain evidence="7">Streptomyces globisporus 4-3</strain>
    </source>
</reference>
<feature type="transmembrane region" description="Helical" evidence="6">
    <location>
        <begin position="390"/>
        <end position="410"/>
    </location>
</feature>
<dbReference type="PROSITE" id="PS00216">
    <property type="entry name" value="SUGAR_TRANSPORT_1"/>
    <property type="match status" value="1"/>
</dbReference>
<dbReference type="PANTHER" id="PTHR23530">
    <property type="entry name" value="TRANSPORT PROTEIN-RELATED"/>
    <property type="match status" value="1"/>
</dbReference>
<dbReference type="PANTHER" id="PTHR23530:SF1">
    <property type="entry name" value="PERMEASE, MAJOR FACILITATOR SUPERFAMILY-RELATED"/>
    <property type="match status" value="1"/>
</dbReference>
<feature type="transmembrane region" description="Helical" evidence="6">
    <location>
        <begin position="56"/>
        <end position="77"/>
    </location>
</feature>
<protein>
    <submittedName>
        <fullName evidence="7">Uncharacterized MFS-type transporter</fullName>
    </submittedName>
</protein>
<feature type="transmembrane region" description="Helical" evidence="6">
    <location>
        <begin position="193"/>
        <end position="218"/>
    </location>
</feature>
<feature type="transmembrane region" description="Helical" evidence="6">
    <location>
        <begin position="292"/>
        <end position="313"/>
    </location>
</feature>
<evidence type="ECO:0000256" key="4">
    <source>
        <dbReference type="ARBA" id="ARBA00023136"/>
    </source>
</evidence>
<feature type="transmembrane region" description="Helical" evidence="6">
    <location>
        <begin position="325"/>
        <end position="344"/>
    </location>
</feature>
<accession>A0ABN8V955</accession>
<dbReference type="Gene3D" id="1.20.1250.20">
    <property type="entry name" value="MFS general substrate transporter like domains"/>
    <property type="match status" value="1"/>
</dbReference>
<dbReference type="InterPro" id="IPR036259">
    <property type="entry name" value="MFS_trans_sf"/>
</dbReference>
<evidence type="ECO:0000256" key="2">
    <source>
        <dbReference type="ARBA" id="ARBA00022692"/>
    </source>
</evidence>
<dbReference type="Proteomes" id="UP001154015">
    <property type="component" value="Unassembled WGS sequence"/>
</dbReference>
<proteinExistence type="predicted"/>
<keyword evidence="4 6" id="KW-0472">Membrane</keyword>
<keyword evidence="8" id="KW-1185">Reference proteome</keyword>
<feature type="transmembrane region" description="Helical" evidence="6">
    <location>
        <begin position="254"/>
        <end position="272"/>
    </location>
</feature>
<feature type="transmembrane region" description="Helical" evidence="6">
    <location>
        <begin position="159"/>
        <end position="181"/>
    </location>
</feature>
<keyword evidence="3 6" id="KW-1133">Transmembrane helix</keyword>
<evidence type="ECO:0000256" key="6">
    <source>
        <dbReference type="SAM" id="Phobius"/>
    </source>
</evidence>
<keyword evidence="2 6" id="KW-0812">Transmembrane</keyword>
<organism evidence="7 8">
    <name type="scientific">Streptomyces globisporus</name>
    <dbReference type="NCBI Taxonomy" id="1908"/>
    <lineage>
        <taxon>Bacteria</taxon>
        <taxon>Bacillati</taxon>
        <taxon>Actinomycetota</taxon>
        <taxon>Actinomycetes</taxon>
        <taxon>Kitasatosporales</taxon>
        <taxon>Streptomycetaceae</taxon>
        <taxon>Streptomyces</taxon>
    </lineage>
</organism>
<sequence>MTGRPVLPAAVSPGHGGLDGATARRRYVTVSFLFWLPIGMSIATGVLLFTERGMGLAAIAGFYAVHSLTAAAMELPTGGLSDVIGRRPVLAIAGLLNLTAFALIGLGAAGWAIALGMGLMGLARALSSGPAEAWYVDTVHAHAGPDADLRTGLARGSSATSAALALGTLLGGGLPWLLGLAPGLGEWPADTTGGLVILLSVPALLGALVEGVFVLYVLSALPEPPRPRTTLRRVVGGVPAAIAAGLRLGARDALIRRILLTASAAGAALAAVELLTPGRAAALMGTAESGALVFAGLACAGFLCSALGSQLAPLVARFTGSGERAVLASLGLVTLGLTLLGLTTHTMSPLATTVAVTGYGLVYLGLGAAGPNENDLLHRRVDASGRATALSVQSLSLQLVAAGAGLGAGALPPGPLPWLLAATAVLAGALLWVRRAGPPKGFPDAPPGPDAAVPVPPHHGSSTAGDPVVAPVSAGPLHDTAPEEIHPHARPM</sequence>
<feature type="region of interest" description="Disordered" evidence="5">
    <location>
        <begin position="441"/>
        <end position="492"/>
    </location>
</feature>
<evidence type="ECO:0000256" key="1">
    <source>
        <dbReference type="ARBA" id="ARBA00004141"/>
    </source>
</evidence>
<dbReference type="InterPro" id="IPR005829">
    <property type="entry name" value="Sugar_transporter_CS"/>
</dbReference>
<dbReference type="RefSeq" id="WP_191861232.1">
    <property type="nucleotide sequence ID" value="NZ_BMTG01000006.1"/>
</dbReference>
<dbReference type="SUPFAM" id="SSF103473">
    <property type="entry name" value="MFS general substrate transporter"/>
    <property type="match status" value="1"/>
</dbReference>
<feature type="transmembrane region" description="Helical" evidence="6">
    <location>
        <begin position="89"/>
        <end position="114"/>
    </location>
</feature>
<feature type="transmembrane region" description="Helical" evidence="6">
    <location>
        <begin position="27"/>
        <end position="49"/>
    </location>
</feature>
<evidence type="ECO:0000313" key="7">
    <source>
        <dbReference type="EMBL" id="CAH9419370.1"/>
    </source>
</evidence>
<evidence type="ECO:0000313" key="8">
    <source>
        <dbReference type="Proteomes" id="UP001154015"/>
    </source>
</evidence>
<feature type="compositionally biased region" description="Pro residues" evidence="5">
    <location>
        <begin position="441"/>
        <end position="457"/>
    </location>
</feature>
<evidence type="ECO:0000256" key="5">
    <source>
        <dbReference type="SAM" id="MobiDB-lite"/>
    </source>
</evidence>
<dbReference type="EMBL" id="CAKXYP010000024">
    <property type="protein sequence ID" value="CAH9419370.1"/>
    <property type="molecule type" value="Genomic_DNA"/>
</dbReference>
<dbReference type="InterPro" id="IPR053160">
    <property type="entry name" value="MFS_DHA3_Transporter"/>
</dbReference>
<comment type="subcellular location">
    <subcellularLocation>
        <location evidence="1">Membrane</location>
        <topology evidence="1">Multi-pass membrane protein</topology>
    </subcellularLocation>
</comment>
<feature type="transmembrane region" description="Helical" evidence="6">
    <location>
        <begin position="350"/>
        <end position="369"/>
    </location>
</feature>
<feature type="transmembrane region" description="Helical" evidence="6">
    <location>
        <begin position="416"/>
        <end position="433"/>
    </location>
</feature>
<comment type="caution">
    <text evidence="7">The sequence shown here is derived from an EMBL/GenBank/DDBJ whole genome shotgun (WGS) entry which is preliminary data.</text>
</comment>
<evidence type="ECO:0000256" key="3">
    <source>
        <dbReference type="ARBA" id="ARBA00022989"/>
    </source>
</evidence>
<name>A0ABN8V955_STRGL</name>
<gene>
    <name evidence="7" type="ORF">SGL43_06425</name>
</gene>
<feature type="compositionally biased region" description="Basic and acidic residues" evidence="5">
    <location>
        <begin position="480"/>
        <end position="492"/>
    </location>
</feature>